<proteinExistence type="predicted"/>
<protein>
    <submittedName>
        <fullName evidence="2">Uncharacterized protein</fullName>
    </submittedName>
</protein>
<dbReference type="GeneID" id="94286933"/>
<sequence length="1374" mass="148926">MDPIVVEASRVREAILENRFRALYIAPQPPHRRPAGSRRVHSSAQRCGKSSCSPHGVHAEPSPPAAVKTLSVTQPDPRSALFPARPLDRSSEFACASPPRRHHSPPPETQEKVAAAAQKTLARLRMAQHTSLLYSEQARASPLGGWQPLVLTAVSNPPLRRSAASIVCHAHSEILASGTTSAAPARPSAREKELSKTSLKWRLRRGDGGMAFNLSASGKQDAPLAEKQQHPLQVLQFLGSAVVDDSLVSTDLPSLNLRMASCRVSSPAQPTEKPPPSWQSLRVRVRPQTRARRARLRAETLAVHIGDAEARTYRVEVQQGEVSPLESLLKAYPECVWDGSEFLLLPLLDKQGEAIEVLPPAIADESSVGVRGTDEGRYTVVGADAAPHTGLGVEMADEVAFPDIVSTFWRSTDVSFSGEGGGSGAGILLDTPSPDFLERATMGGTGSGVNSTGSLARSPISFPTDGVASADAPVVPRWKRFCTTAALYLTLGKAGCCDVACFPYVAVRLCAWDDLVGHQRIRIEAKVSGATTALNALKRGTDRLRSRRVPVAVLFPMSRKGVMRRPWSLTTQPFTDGEVFQLFYLQLLFRAYFDIRFRGMTFTLPGQHARYLRADLVAARSSGSHHVAFEHPLNRHEWLLFPAHTRLLTLLNLEEAVVPLYATPAELQETTSLPLFGAGDTLPCLGDVGCSVAQWASTVEVSSPETALLALVALFEKMKGQFGCTRGELWRRTTGNAHDGTPSFTPLLFRCGEFTAGAALRRFGGALSHFFVSPSNVASSSSAVSEESATGPLHVGDTLAATAVSDPLLPCMPTGESTSTTGASAASSSARSSLTIVQRRLNTVDTMKPFLEVSLHAVSECVKHRQDRDRAEKNIRAFDAVDLVSTKSPEGALGAVKGIPYANGSSVIVGTTAARGPSTAAALIATVDASQGKGNAGPEASALLVLEKNAHVELDEATTVCNQSLNAYSVGPSSLPKAQKGLATRWCDYVQTGNCTIFDGPTNDVELLELMGRGGSSLVFRGTYGPQRYPVAVKVFVIPDGLNQEQYVRESLIDVAFYVLVNQLEDLKVCKGGRAHDFIVSQQTPKGLPAEAADELRRGADGATTKLCYLVTDLMDGTLGRFLTECDAGFDPYCDQLLNSPLRDGELFQFLFFQLAIKALFDWKVLDMVLMNQLRGDNIGYCYVALPPAHSAYLREHPKEDAPLSKSRQYYAGILYRFQFGSDEPLQYLRFPADTGAADDAGLGPLRFIYMIDLGQGMQPNVAELVRKRYIGETVLESCVVDDGLGRYWPLDELYCRCVNVEGDFAKSVVVWGSARRVTSQEEAFHALRELFDQFYPTFGVEAPTEEELQTYLCLSWTPANARSHKAACVYQTD</sequence>
<gene>
    <name evidence="2" type="ORF">JKF63_00807</name>
</gene>
<feature type="region of interest" description="Disordered" evidence="1">
    <location>
        <begin position="89"/>
        <end position="110"/>
    </location>
</feature>
<feature type="compositionally biased region" description="Polar residues" evidence="1">
    <location>
        <begin position="42"/>
        <end position="53"/>
    </location>
</feature>
<dbReference type="RefSeq" id="XP_067753013.1">
    <property type="nucleotide sequence ID" value="XM_067896856.1"/>
</dbReference>
<dbReference type="KEGG" id="phet:94286933"/>
<feature type="region of interest" description="Disordered" evidence="1">
    <location>
        <begin position="28"/>
        <end position="63"/>
    </location>
</feature>
<feature type="compositionally biased region" description="Basic residues" evidence="1">
    <location>
        <begin position="30"/>
        <end position="41"/>
    </location>
</feature>
<organism evidence="2 3">
    <name type="scientific">Porcisia hertigi</name>
    <dbReference type="NCBI Taxonomy" id="2761500"/>
    <lineage>
        <taxon>Eukaryota</taxon>
        <taxon>Discoba</taxon>
        <taxon>Euglenozoa</taxon>
        <taxon>Kinetoplastea</taxon>
        <taxon>Metakinetoplastina</taxon>
        <taxon>Trypanosomatida</taxon>
        <taxon>Trypanosomatidae</taxon>
        <taxon>Leishmaniinae</taxon>
        <taxon>Porcisia</taxon>
    </lineage>
</organism>
<dbReference type="SUPFAM" id="SSF56112">
    <property type="entry name" value="Protein kinase-like (PK-like)"/>
    <property type="match status" value="1"/>
</dbReference>
<name>A0A836L1D8_9TRYP</name>
<evidence type="ECO:0000256" key="1">
    <source>
        <dbReference type="SAM" id="MobiDB-lite"/>
    </source>
</evidence>
<dbReference type="EMBL" id="JAFJZO010000036">
    <property type="protein sequence ID" value="KAG5490685.1"/>
    <property type="molecule type" value="Genomic_DNA"/>
</dbReference>
<comment type="caution">
    <text evidence="2">The sequence shown here is derived from an EMBL/GenBank/DDBJ whole genome shotgun (WGS) entry which is preliminary data.</text>
</comment>
<dbReference type="Proteomes" id="UP000674318">
    <property type="component" value="Unassembled WGS sequence"/>
</dbReference>
<dbReference type="OrthoDB" id="243443at2759"/>
<keyword evidence="3" id="KW-1185">Reference proteome</keyword>
<evidence type="ECO:0000313" key="3">
    <source>
        <dbReference type="Proteomes" id="UP000674318"/>
    </source>
</evidence>
<evidence type="ECO:0000313" key="2">
    <source>
        <dbReference type="EMBL" id="KAG5490685.1"/>
    </source>
</evidence>
<reference evidence="2 3" key="1">
    <citation type="submission" date="2021-02" db="EMBL/GenBank/DDBJ databases">
        <title>Porcisia hertigi Genome sequencing and assembly.</title>
        <authorList>
            <person name="Almutairi H."/>
            <person name="Gatherer D."/>
        </authorList>
    </citation>
    <scope>NUCLEOTIDE SEQUENCE [LARGE SCALE GENOMIC DNA]</scope>
    <source>
        <strain evidence="2 3">C119</strain>
    </source>
</reference>
<dbReference type="InterPro" id="IPR011009">
    <property type="entry name" value="Kinase-like_dom_sf"/>
</dbReference>
<accession>A0A836L1D8</accession>